<proteinExistence type="predicted"/>
<keyword evidence="2" id="KW-1185">Reference proteome</keyword>
<evidence type="ECO:0000313" key="1">
    <source>
        <dbReference type="EMBL" id="KAI4458381.1"/>
    </source>
</evidence>
<gene>
    <name evidence="1" type="ORF">MML48_7g00001396</name>
</gene>
<reference evidence="1" key="1">
    <citation type="submission" date="2022-04" db="EMBL/GenBank/DDBJ databases">
        <title>Chromosome-scale genome assembly of Holotrichia oblita Faldermann.</title>
        <authorList>
            <person name="Rongchong L."/>
        </authorList>
    </citation>
    <scope>NUCLEOTIDE SEQUENCE</scope>
    <source>
        <strain evidence="1">81SQS9</strain>
    </source>
</reference>
<evidence type="ECO:0000313" key="2">
    <source>
        <dbReference type="Proteomes" id="UP001056778"/>
    </source>
</evidence>
<protein>
    <submittedName>
        <fullName evidence="1">Alpha catenin</fullName>
    </submittedName>
</protein>
<name>A0ACB9ST54_HOLOL</name>
<dbReference type="EMBL" id="CM043021">
    <property type="protein sequence ID" value="KAI4458381.1"/>
    <property type="molecule type" value="Genomic_DNA"/>
</dbReference>
<comment type="caution">
    <text evidence="1">The sequence shown here is derived from an EMBL/GenBank/DDBJ whole genome shotgun (WGS) entry which is preliminary data.</text>
</comment>
<accession>A0ACB9ST54</accession>
<dbReference type="Proteomes" id="UP001056778">
    <property type="component" value="Chromosome 7"/>
</dbReference>
<organism evidence="1 2">
    <name type="scientific">Holotrichia oblita</name>
    <name type="common">Chafer beetle</name>
    <dbReference type="NCBI Taxonomy" id="644536"/>
    <lineage>
        <taxon>Eukaryota</taxon>
        <taxon>Metazoa</taxon>
        <taxon>Ecdysozoa</taxon>
        <taxon>Arthropoda</taxon>
        <taxon>Hexapoda</taxon>
        <taxon>Insecta</taxon>
        <taxon>Pterygota</taxon>
        <taxon>Neoptera</taxon>
        <taxon>Endopterygota</taxon>
        <taxon>Coleoptera</taxon>
        <taxon>Polyphaga</taxon>
        <taxon>Scarabaeiformia</taxon>
        <taxon>Scarabaeidae</taxon>
        <taxon>Melolonthinae</taxon>
        <taxon>Holotrichia</taxon>
    </lineage>
</organism>
<sequence length="595" mass="67837">MENIHYSVLKCKRHIDSLLTNAKRVNNIVKWFQELCTLIAQVILAITSYTKLNKMQLGKNNTKAVLLYLSQIITLLSLLIQIFLKEDEVKETVVEARAFIIKQLCFCFEGIELQLNENGNEIENESFQKLVDISLDKLAQIDVTCNKEIYLKDFYISRKHIEDVLCHSMSIAQVTYEEDSKIIRGSCKMVLCDLDSLFEEINRENINISICNLSIDSCYDKLCSLERKVNFCVLRLALKVFSYYLNPLDKLRSYCFNKLPGSELLDDVIVEFDLHVDRIMQIGLFATTSTSNVTTIIKLKNCLASLEALESELVPNLNTVFSSNTNSNHHFASILVKHWNQQALSLRTMIYAIIDPFALCQVAYEEVKLHVDDIQTNFTNYGTLPMSTLSNIIEESTVLVSIVTTSIQDIELDNLESIQGLCKDIKSVIHEIKCSIDVLIVKNKPTRTGNERVIKRCKILKGLIKKLLLCLAADNSFPDSNAFFEDEFNENKESLPSNKEINKSLDYITSKSKEMIKERSVLYKTPKSMSKSIQKNLICLKFNTSNKKPMPLSKLVHLRNMQFSNCSKATNESSLDLQITAILADLENLSRTTET</sequence>